<protein>
    <recommendedName>
        <fullName evidence="1">DUF5069 domain-containing protein</fullName>
    </recommendedName>
</protein>
<gene>
    <name evidence="2" type="ORF">BGE01nite_31940</name>
</gene>
<name>A0A512MAZ3_9BACT</name>
<comment type="caution">
    <text evidence="2">The sequence shown here is derived from an EMBL/GenBank/DDBJ whole genome shotgun (WGS) entry which is preliminary data.</text>
</comment>
<dbReference type="RefSeq" id="WP_146851462.1">
    <property type="nucleotide sequence ID" value="NZ_BKAG01000022.1"/>
</dbReference>
<reference evidence="2 3" key="1">
    <citation type="submission" date="2019-07" db="EMBL/GenBank/DDBJ databases">
        <title>Whole genome shotgun sequence of Brevifollis gellanilyticus NBRC 108608.</title>
        <authorList>
            <person name="Hosoyama A."/>
            <person name="Uohara A."/>
            <person name="Ohji S."/>
            <person name="Ichikawa N."/>
        </authorList>
    </citation>
    <scope>NUCLEOTIDE SEQUENCE [LARGE SCALE GENOMIC DNA]</scope>
    <source>
        <strain evidence="2 3">NBRC 108608</strain>
    </source>
</reference>
<dbReference type="Pfam" id="PF16798">
    <property type="entry name" value="DUF5069"/>
    <property type="match status" value="1"/>
</dbReference>
<feature type="domain" description="DUF5069" evidence="1">
    <location>
        <begin position="105"/>
        <end position="173"/>
    </location>
</feature>
<dbReference type="EMBL" id="BKAG01000022">
    <property type="protein sequence ID" value="GEP43903.1"/>
    <property type="molecule type" value="Genomic_DNA"/>
</dbReference>
<proteinExistence type="predicted"/>
<organism evidence="2 3">
    <name type="scientific">Brevifollis gellanilyticus</name>
    <dbReference type="NCBI Taxonomy" id="748831"/>
    <lineage>
        <taxon>Bacteria</taxon>
        <taxon>Pseudomonadati</taxon>
        <taxon>Verrucomicrobiota</taxon>
        <taxon>Verrucomicrobiia</taxon>
        <taxon>Verrucomicrobiales</taxon>
        <taxon>Verrucomicrobiaceae</taxon>
    </lineage>
</organism>
<dbReference type="Proteomes" id="UP000321577">
    <property type="component" value="Unassembled WGS sequence"/>
</dbReference>
<dbReference type="AlphaFoldDB" id="A0A512MAZ3"/>
<evidence type="ECO:0000313" key="3">
    <source>
        <dbReference type="Proteomes" id="UP000321577"/>
    </source>
</evidence>
<dbReference type="OrthoDB" id="197194at2"/>
<sequence length="175" mass="19932">MTKHYTWDAYFAELFEACIQEYDEGNKDYESWFAEEDQEYLAAIGYSERELFDFVDDHCVSDGQDPTAFTVLLIAAVRRDYFLTVQKGVPSTHIVKPADLPAKTAEAEGIVWLPRIIAKARAKLKGEMDPEIMFGCGGDRAFCSKHDIHPADFLRHVWAAGDDDAKIIEYVKSRK</sequence>
<evidence type="ECO:0000313" key="2">
    <source>
        <dbReference type="EMBL" id="GEP43903.1"/>
    </source>
</evidence>
<accession>A0A512MAZ3</accession>
<dbReference type="InterPro" id="IPR031849">
    <property type="entry name" value="DUF5069"/>
</dbReference>
<evidence type="ECO:0000259" key="1">
    <source>
        <dbReference type="Pfam" id="PF16798"/>
    </source>
</evidence>
<keyword evidence="3" id="KW-1185">Reference proteome</keyword>